<accession>A0A6C0IDW7</accession>
<organism evidence="1">
    <name type="scientific">viral metagenome</name>
    <dbReference type="NCBI Taxonomy" id="1070528"/>
    <lineage>
        <taxon>unclassified sequences</taxon>
        <taxon>metagenomes</taxon>
        <taxon>organismal metagenomes</taxon>
    </lineage>
</organism>
<proteinExistence type="predicted"/>
<reference evidence="1" key="1">
    <citation type="journal article" date="2020" name="Nature">
        <title>Giant virus diversity and host interactions through global metagenomics.</title>
        <authorList>
            <person name="Schulz F."/>
            <person name="Roux S."/>
            <person name="Paez-Espino D."/>
            <person name="Jungbluth S."/>
            <person name="Walsh D.A."/>
            <person name="Denef V.J."/>
            <person name="McMahon K.D."/>
            <person name="Konstantinidis K.T."/>
            <person name="Eloe-Fadrosh E.A."/>
            <person name="Kyrpides N.C."/>
            <person name="Woyke T."/>
        </authorList>
    </citation>
    <scope>NUCLEOTIDE SEQUENCE</scope>
    <source>
        <strain evidence="1">GVMAG-M-3300023184-77</strain>
    </source>
</reference>
<dbReference type="AlphaFoldDB" id="A0A6C0IDW7"/>
<sequence>MKGGSVNFSNYTPQEIYRAMNNYLAAAYAIKEAGNLLEKTIISKTTDSYKTQTENSRQFNIIIGLYSQYLTQLKYNLLRIKPPPSSNPTVNIA</sequence>
<dbReference type="EMBL" id="MN740165">
    <property type="protein sequence ID" value="QHT91298.1"/>
    <property type="molecule type" value="Genomic_DNA"/>
</dbReference>
<name>A0A6C0IDW7_9ZZZZ</name>
<protein>
    <submittedName>
        <fullName evidence="1">Uncharacterized protein</fullName>
    </submittedName>
</protein>
<evidence type="ECO:0000313" key="1">
    <source>
        <dbReference type="EMBL" id="QHT91298.1"/>
    </source>
</evidence>